<dbReference type="Gene3D" id="1.10.150.240">
    <property type="entry name" value="Putative phosphatase, domain 2"/>
    <property type="match status" value="1"/>
</dbReference>
<dbReference type="InterPro" id="IPR041492">
    <property type="entry name" value="HAD_2"/>
</dbReference>
<dbReference type="Gene3D" id="3.40.50.1000">
    <property type="entry name" value="HAD superfamily/HAD-like"/>
    <property type="match status" value="1"/>
</dbReference>
<keyword evidence="2" id="KW-1185">Reference proteome</keyword>
<dbReference type="PANTHER" id="PTHR43481">
    <property type="entry name" value="FRUCTOSE-1-PHOSPHATE PHOSPHATASE"/>
    <property type="match status" value="1"/>
</dbReference>
<comment type="caution">
    <text evidence="1">The sequence shown here is derived from an EMBL/GenBank/DDBJ whole genome shotgun (WGS) entry which is preliminary data.</text>
</comment>
<organism evidence="1 2">
    <name type="scientific">Zavarzinia aquatilis</name>
    <dbReference type="NCBI Taxonomy" id="2211142"/>
    <lineage>
        <taxon>Bacteria</taxon>
        <taxon>Pseudomonadati</taxon>
        <taxon>Pseudomonadota</taxon>
        <taxon>Alphaproteobacteria</taxon>
        <taxon>Rhodospirillales</taxon>
        <taxon>Zavarziniaceae</taxon>
        <taxon>Zavarzinia</taxon>
    </lineage>
</organism>
<evidence type="ECO:0000313" key="1">
    <source>
        <dbReference type="EMBL" id="PWR25129.1"/>
    </source>
</evidence>
<proteinExistence type="predicted"/>
<dbReference type="InterPro" id="IPR006439">
    <property type="entry name" value="HAD-SF_hydro_IA"/>
</dbReference>
<dbReference type="NCBIfam" id="TIGR01509">
    <property type="entry name" value="HAD-SF-IA-v3"/>
    <property type="match status" value="1"/>
</dbReference>
<name>A0A317EDY4_9PROT</name>
<accession>A0A317EDY4</accession>
<dbReference type="GO" id="GO:0050308">
    <property type="term" value="F:sugar-phosphatase activity"/>
    <property type="evidence" value="ECO:0007669"/>
    <property type="project" value="TreeGrafter"/>
</dbReference>
<dbReference type="OrthoDB" id="9800058at2"/>
<dbReference type="PANTHER" id="PTHR43481:SF4">
    <property type="entry name" value="GLYCEROL-1-PHOSPHATE PHOSPHOHYDROLASE 1-RELATED"/>
    <property type="match status" value="1"/>
</dbReference>
<reference evidence="1 2" key="1">
    <citation type="submission" date="2018-05" db="EMBL/GenBank/DDBJ databases">
        <title>Zavarzinia sp. HR-AS.</title>
        <authorList>
            <person name="Lee Y."/>
            <person name="Jeon C.O."/>
        </authorList>
    </citation>
    <scope>NUCLEOTIDE SEQUENCE [LARGE SCALE GENOMIC DNA]</scope>
    <source>
        <strain evidence="1 2">HR-AS</strain>
    </source>
</reference>
<dbReference type="InterPro" id="IPR023198">
    <property type="entry name" value="PGP-like_dom2"/>
</dbReference>
<dbReference type="RefSeq" id="WP_109903263.1">
    <property type="nucleotide sequence ID" value="NZ_QGLE01000002.1"/>
</dbReference>
<dbReference type="AlphaFoldDB" id="A0A317EDY4"/>
<protein>
    <submittedName>
        <fullName evidence="1">Haloacid dehalogenase</fullName>
    </submittedName>
</protein>
<dbReference type="InterPro" id="IPR023214">
    <property type="entry name" value="HAD_sf"/>
</dbReference>
<sequence>MACGLLLDLDGTLADSLAALRAVYDDFLASFGIAGSDEGFAALNGPPLAEVVARLRVRHGLPGTPAELLALYRRLVDAAHGVAPPAAGAEALLRQARAGGWRIAVVTSSPRAAALGWLARQGLAPLVDAVVGGDEVAAGKPAPLPYRLGLERLGCAAAQSLAVEDSRQGATAATGAGIETLAIAAPGDRTGWPEGVRFIARLAETAAFLQPCP</sequence>
<dbReference type="InterPro" id="IPR036412">
    <property type="entry name" value="HAD-like_sf"/>
</dbReference>
<dbReference type="Proteomes" id="UP000245461">
    <property type="component" value="Unassembled WGS sequence"/>
</dbReference>
<evidence type="ECO:0000313" key="2">
    <source>
        <dbReference type="Proteomes" id="UP000245461"/>
    </source>
</evidence>
<dbReference type="SFLD" id="SFLDS00003">
    <property type="entry name" value="Haloacid_Dehalogenase"/>
    <property type="match status" value="1"/>
</dbReference>
<dbReference type="PRINTS" id="PR00413">
    <property type="entry name" value="HADHALOGNASE"/>
</dbReference>
<dbReference type="SUPFAM" id="SSF56784">
    <property type="entry name" value="HAD-like"/>
    <property type="match status" value="1"/>
</dbReference>
<dbReference type="EMBL" id="QGLE01000002">
    <property type="protein sequence ID" value="PWR25129.1"/>
    <property type="molecule type" value="Genomic_DNA"/>
</dbReference>
<gene>
    <name evidence="1" type="ORF">DKG74_05025</name>
</gene>
<dbReference type="SFLD" id="SFLDG01129">
    <property type="entry name" value="C1.5:_HAD__Beta-PGM__Phosphata"/>
    <property type="match status" value="1"/>
</dbReference>
<dbReference type="InterPro" id="IPR051806">
    <property type="entry name" value="HAD-like_SPP"/>
</dbReference>
<dbReference type="Pfam" id="PF13419">
    <property type="entry name" value="HAD_2"/>
    <property type="match status" value="1"/>
</dbReference>